<name>L0A2C5_DEIPD</name>
<gene>
    <name evidence="1" type="ordered locus">Deipe_1600</name>
</gene>
<dbReference type="Proteomes" id="UP000010467">
    <property type="component" value="Chromosome"/>
</dbReference>
<dbReference type="RefSeq" id="WP_015235448.1">
    <property type="nucleotide sequence ID" value="NC_019793.1"/>
</dbReference>
<keyword evidence="2" id="KW-1185">Reference proteome</keyword>
<dbReference type="HOGENOM" id="CLU_144224_0_0_0"/>
<proteinExistence type="predicted"/>
<dbReference type="KEGG" id="dpd:Deipe_1600"/>
<sequence length="149" mass="15818">MSAMVLESSVEEFVARFAPYAAEGTLYPQHEGSPLLEFAAAGRVLYLFDRTGPYAVKPGNGRVIVHGVTEAMHTLNLGSEAAGVPTQQLNLLGVSAVEGVGMVEEVFRGLTVVRARLPLVLGSLSGLPTLRAGDWVSFRTTPPLHGFVV</sequence>
<reference evidence="2" key="1">
    <citation type="submission" date="2012-03" db="EMBL/GenBank/DDBJ databases">
        <title>Complete sequence of chromosome of Deinococcus peraridilitoris DSM 19664.</title>
        <authorList>
            <person name="Lucas S."/>
            <person name="Copeland A."/>
            <person name="Lapidus A."/>
            <person name="Glavina del Rio T."/>
            <person name="Dalin E."/>
            <person name="Tice H."/>
            <person name="Bruce D."/>
            <person name="Goodwin L."/>
            <person name="Pitluck S."/>
            <person name="Peters L."/>
            <person name="Mikhailova N."/>
            <person name="Lu M."/>
            <person name="Kyrpides N."/>
            <person name="Mavromatis K."/>
            <person name="Ivanova N."/>
            <person name="Brettin T."/>
            <person name="Detter J.C."/>
            <person name="Han C."/>
            <person name="Larimer F."/>
            <person name="Land M."/>
            <person name="Hauser L."/>
            <person name="Markowitz V."/>
            <person name="Cheng J.-F."/>
            <person name="Hugenholtz P."/>
            <person name="Woyke T."/>
            <person name="Wu D."/>
            <person name="Pukall R."/>
            <person name="Steenblock K."/>
            <person name="Brambilla E."/>
            <person name="Klenk H.-P."/>
            <person name="Eisen J.A."/>
        </authorList>
    </citation>
    <scope>NUCLEOTIDE SEQUENCE [LARGE SCALE GENOMIC DNA]</scope>
    <source>
        <strain evidence="2">DSM 19664 / LMG 22246 / CIP 109416 / KR-200</strain>
    </source>
</reference>
<dbReference type="STRING" id="937777.Deipe_1600"/>
<dbReference type="AlphaFoldDB" id="L0A2C5"/>
<evidence type="ECO:0000313" key="2">
    <source>
        <dbReference type="Proteomes" id="UP000010467"/>
    </source>
</evidence>
<dbReference type="EMBL" id="CP003382">
    <property type="protein sequence ID" value="AFZ67140.1"/>
    <property type="molecule type" value="Genomic_DNA"/>
</dbReference>
<evidence type="ECO:0000313" key="1">
    <source>
        <dbReference type="EMBL" id="AFZ67140.1"/>
    </source>
</evidence>
<protein>
    <submittedName>
        <fullName evidence="1">Uncharacterized protein</fullName>
    </submittedName>
</protein>
<dbReference type="eggNOG" id="ENOG503362S">
    <property type="taxonomic scope" value="Bacteria"/>
</dbReference>
<dbReference type="PATRIC" id="fig|937777.3.peg.1601"/>
<accession>L0A2C5</accession>
<organism evidence="1 2">
    <name type="scientific">Deinococcus peraridilitoris (strain DSM 19664 / LMG 22246 / CIP 109416 / KR-200)</name>
    <dbReference type="NCBI Taxonomy" id="937777"/>
    <lineage>
        <taxon>Bacteria</taxon>
        <taxon>Thermotogati</taxon>
        <taxon>Deinococcota</taxon>
        <taxon>Deinococci</taxon>
        <taxon>Deinococcales</taxon>
        <taxon>Deinococcaceae</taxon>
        <taxon>Deinococcus</taxon>
    </lineage>
</organism>